<dbReference type="RefSeq" id="WP_272741979.1">
    <property type="nucleotide sequence ID" value="NZ_JAQQKW010000008.1"/>
</dbReference>
<protein>
    <submittedName>
        <fullName evidence="1">Iron ABC transporter substrate-binding protein</fullName>
    </submittedName>
</protein>
<sequence>MKNIILWLFFGGLGLFACGAGAKPLRVVSLDMCADQYALALLPSDHILSLSPRARHQDSFYRSRVGAIPLRRPTLEALLALKPDAILRTWGGDARLIAQAQAHGIKTIQIDEVSTFAQAGAEVETVASQLGVPLAGTREAQNMTAALSRVPAPVRSRQVVYYTPSGFSAGASTWVGQIIGATGHRLVASQPYFYYLSPELFLRERADVYALGFYDDAYAMRRAPGRHPLVRARIERAAHVTIPSPMLACSAWYAAFSLPELAETLS</sequence>
<dbReference type="SUPFAM" id="SSF53807">
    <property type="entry name" value="Helical backbone' metal receptor"/>
    <property type="match status" value="1"/>
</dbReference>
<dbReference type="EMBL" id="JAQQKW010000008">
    <property type="protein sequence ID" value="MDC7695304.1"/>
    <property type="molecule type" value="Genomic_DNA"/>
</dbReference>
<reference evidence="1 2" key="1">
    <citation type="submission" date="2023-01" db="EMBL/GenBank/DDBJ databases">
        <title>Novel species of the genus Asticcacaulis isolated from rivers.</title>
        <authorList>
            <person name="Lu H."/>
        </authorList>
    </citation>
    <scope>NUCLEOTIDE SEQUENCE [LARGE SCALE GENOMIC DNA]</scope>
    <source>
        <strain evidence="1 2">DXS10W</strain>
    </source>
</reference>
<proteinExistence type="predicted"/>
<dbReference type="Proteomes" id="UP001216595">
    <property type="component" value="Unassembled WGS sequence"/>
</dbReference>
<dbReference type="PANTHER" id="PTHR30535:SF34">
    <property type="entry name" value="MOLYBDATE-BINDING PROTEIN MOLA"/>
    <property type="match status" value="1"/>
</dbReference>
<keyword evidence="2" id="KW-1185">Reference proteome</keyword>
<evidence type="ECO:0000313" key="2">
    <source>
        <dbReference type="Proteomes" id="UP001216595"/>
    </source>
</evidence>
<evidence type="ECO:0000313" key="1">
    <source>
        <dbReference type="EMBL" id="MDC7695304.1"/>
    </source>
</evidence>
<accession>A0ABT5IGN6</accession>
<organism evidence="1 2">
    <name type="scientific">Asticcacaulis currens</name>
    <dbReference type="NCBI Taxonomy" id="2984210"/>
    <lineage>
        <taxon>Bacteria</taxon>
        <taxon>Pseudomonadati</taxon>
        <taxon>Pseudomonadota</taxon>
        <taxon>Alphaproteobacteria</taxon>
        <taxon>Caulobacterales</taxon>
        <taxon>Caulobacteraceae</taxon>
        <taxon>Asticcacaulis</taxon>
    </lineage>
</organism>
<name>A0ABT5IGN6_9CAUL</name>
<dbReference type="PROSITE" id="PS51257">
    <property type="entry name" value="PROKAR_LIPOPROTEIN"/>
    <property type="match status" value="1"/>
</dbReference>
<dbReference type="PANTHER" id="PTHR30535">
    <property type="entry name" value="VITAMIN B12-BINDING PROTEIN"/>
    <property type="match status" value="1"/>
</dbReference>
<gene>
    <name evidence="1" type="ORF">PQU94_13545</name>
</gene>
<dbReference type="Gene3D" id="3.40.50.1980">
    <property type="entry name" value="Nitrogenase molybdenum iron protein domain"/>
    <property type="match status" value="1"/>
</dbReference>
<dbReference type="InterPro" id="IPR050902">
    <property type="entry name" value="ABC_Transporter_SBP"/>
</dbReference>
<comment type="caution">
    <text evidence="1">The sequence shown here is derived from an EMBL/GenBank/DDBJ whole genome shotgun (WGS) entry which is preliminary data.</text>
</comment>